<feature type="transmembrane region" description="Helical" evidence="1">
    <location>
        <begin position="178"/>
        <end position="200"/>
    </location>
</feature>
<dbReference type="EMBL" id="SACY01000003">
    <property type="protein sequence ID" value="RVU24661.1"/>
    <property type="molecule type" value="Genomic_DNA"/>
</dbReference>
<name>A0A437PQZ4_9BACT</name>
<dbReference type="GO" id="GO:0016020">
    <property type="term" value="C:membrane"/>
    <property type="evidence" value="ECO:0007669"/>
    <property type="project" value="InterPro"/>
</dbReference>
<sequence>MLLLAILFSVLLLVNFRLHAKWGINTSIAILLNYPICFLVGYLMQPEAVNHLFDLSMANNIPVFLLGIGFIVTFLFSGKSTVKNGMAVTSLANNMSLVLPVVFSLLFLGAWQGAQWNTYLGLALAFVAIYFFSPKINSENNSIVSPMLLIAAFLCYGITNSTFNYLNKETAPLLGGTIPFMLLALIGSIVAGLLVLIFQMVNKQITLDPKSVLASIPLGIPNFLSFYYLLKALDQAGNNGALVMPIYNIGVIAGTALVGLIFFKERLSKLQIAGLAIGTASVILLGL</sequence>
<feature type="transmembrane region" description="Helical" evidence="1">
    <location>
        <begin position="242"/>
        <end position="263"/>
    </location>
</feature>
<evidence type="ECO:0000259" key="2">
    <source>
        <dbReference type="Pfam" id="PF00892"/>
    </source>
</evidence>
<reference evidence="3 4" key="1">
    <citation type="submission" date="2019-01" db="EMBL/GenBank/DDBJ databases">
        <authorList>
            <person name="Chen W.-M."/>
        </authorList>
    </citation>
    <scope>NUCLEOTIDE SEQUENCE [LARGE SCALE GENOMIC DNA]</scope>
    <source>
        <strain evidence="3 4">FSY-15</strain>
    </source>
</reference>
<feature type="transmembrane region" description="Helical" evidence="1">
    <location>
        <begin position="61"/>
        <end position="78"/>
    </location>
</feature>
<feature type="transmembrane region" description="Helical" evidence="1">
    <location>
        <begin position="212"/>
        <end position="230"/>
    </location>
</feature>
<keyword evidence="4" id="KW-1185">Reference proteome</keyword>
<dbReference type="RefSeq" id="WP_127803583.1">
    <property type="nucleotide sequence ID" value="NZ_SACY01000003.1"/>
</dbReference>
<keyword evidence="1" id="KW-0472">Membrane</keyword>
<dbReference type="Proteomes" id="UP000282832">
    <property type="component" value="Unassembled WGS sequence"/>
</dbReference>
<feature type="transmembrane region" description="Helical" evidence="1">
    <location>
        <begin position="116"/>
        <end position="132"/>
    </location>
</feature>
<accession>A0A437PQZ4</accession>
<organism evidence="3 4">
    <name type="scientific">Sandaracinomonas limnophila</name>
    <dbReference type="NCBI Taxonomy" id="1862386"/>
    <lineage>
        <taxon>Bacteria</taxon>
        <taxon>Pseudomonadati</taxon>
        <taxon>Bacteroidota</taxon>
        <taxon>Cytophagia</taxon>
        <taxon>Cytophagales</taxon>
        <taxon>Flectobacillaceae</taxon>
        <taxon>Sandaracinomonas</taxon>
    </lineage>
</organism>
<proteinExistence type="predicted"/>
<keyword evidence="1" id="KW-0812">Transmembrane</keyword>
<dbReference type="Gene3D" id="1.10.3730.20">
    <property type="match status" value="1"/>
</dbReference>
<evidence type="ECO:0000313" key="3">
    <source>
        <dbReference type="EMBL" id="RVU24661.1"/>
    </source>
</evidence>
<dbReference type="Pfam" id="PF00892">
    <property type="entry name" value="EamA"/>
    <property type="match status" value="1"/>
</dbReference>
<dbReference type="SUPFAM" id="SSF103481">
    <property type="entry name" value="Multidrug resistance efflux transporter EmrE"/>
    <property type="match status" value="1"/>
</dbReference>
<dbReference type="OrthoDB" id="1524053at2"/>
<dbReference type="InterPro" id="IPR037185">
    <property type="entry name" value="EmrE-like"/>
</dbReference>
<keyword evidence="1" id="KW-1133">Transmembrane helix</keyword>
<protein>
    <submittedName>
        <fullName evidence="3">EamA/RhaT family transporter</fullName>
    </submittedName>
</protein>
<evidence type="ECO:0000256" key="1">
    <source>
        <dbReference type="SAM" id="Phobius"/>
    </source>
</evidence>
<dbReference type="AlphaFoldDB" id="A0A437PQZ4"/>
<dbReference type="InterPro" id="IPR000620">
    <property type="entry name" value="EamA_dom"/>
</dbReference>
<feature type="transmembrane region" description="Helical" evidence="1">
    <location>
        <begin position="90"/>
        <end position="110"/>
    </location>
</feature>
<gene>
    <name evidence="3" type="ORF">EOJ36_06515</name>
</gene>
<comment type="caution">
    <text evidence="3">The sequence shown here is derived from an EMBL/GenBank/DDBJ whole genome shotgun (WGS) entry which is preliminary data.</text>
</comment>
<evidence type="ECO:0000313" key="4">
    <source>
        <dbReference type="Proteomes" id="UP000282832"/>
    </source>
</evidence>
<feature type="transmembrane region" description="Helical" evidence="1">
    <location>
        <begin position="144"/>
        <end position="166"/>
    </location>
</feature>
<feature type="domain" description="EamA" evidence="2">
    <location>
        <begin position="150"/>
        <end position="285"/>
    </location>
</feature>